<proteinExistence type="predicted"/>
<dbReference type="OrthoDB" id="445803at2759"/>
<evidence type="ECO:0000313" key="5">
    <source>
        <dbReference type="Proteomes" id="UP001149163"/>
    </source>
</evidence>
<dbReference type="InterPro" id="IPR051610">
    <property type="entry name" value="GPI/OXD"/>
</dbReference>
<dbReference type="InterPro" id="IPR014710">
    <property type="entry name" value="RmlC-like_jellyroll"/>
</dbReference>
<feature type="compositionally biased region" description="Low complexity" evidence="2">
    <location>
        <begin position="13"/>
        <end position="22"/>
    </location>
</feature>
<feature type="region of interest" description="Disordered" evidence="2">
    <location>
        <begin position="1"/>
        <end position="49"/>
    </location>
</feature>
<gene>
    <name evidence="4" type="ORF">N7482_008523</name>
</gene>
<dbReference type="InterPro" id="IPR013096">
    <property type="entry name" value="Cupin_2"/>
</dbReference>
<dbReference type="PANTHER" id="PTHR35848:SF6">
    <property type="entry name" value="CUPIN TYPE-2 DOMAIN-CONTAINING PROTEIN"/>
    <property type="match status" value="1"/>
</dbReference>
<reference evidence="4" key="1">
    <citation type="submission" date="2022-11" db="EMBL/GenBank/DDBJ databases">
        <authorList>
            <person name="Petersen C."/>
        </authorList>
    </citation>
    <scope>NUCLEOTIDE SEQUENCE</scope>
    <source>
        <strain evidence="4">IBT 26290</strain>
    </source>
</reference>
<accession>A0A9W9LIM0</accession>
<reference evidence="4" key="2">
    <citation type="journal article" date="2023" name="IMA Fungus">
        <title>Comparative genomic study of the Penicillium genus elucidates a diverse pangenome and 15 lateral gene transfer events.</title>
        <authorList>
            <person name="Petersen C."/>
            <person name="Sorensen T."/>
            <person name="Nielsen M.R."/>
            <person name="Sondergaard T.E."/>
            <person name="Sorensen J.L."/>
            <person name="Fitzpatrick D.A."/>
            <person name="Frisvad J.C."/>
            <person name="Nielsen K.L."/>
        </authorList>
    </citation>
    <scope>NUCLEOTIDE SEQUENCE</scope>
    <source>
        <strain evidence="4">IBT 26290</strain>
    </source>
</reference>
<evidence type="ECO:0000256" key="1">
    <source>
        <dbReference type="ARBA" id="ARBA00022723"/>
    </source>
</evidence>
<keyword evidence="5" id="KW-1185">Reference proteome</keyword>
<dbReference type="InterPro" id="IPR011051">
    <property type="entry name" value="RmlC_Cupin_sf"/>
</dbReference>
<dbReference type="Proteomes" id="UP001149163">
    <property type="component" value="Unassembled WGS sequence"/>
</dbReference>
<feature type="domain" description="Cupin type-2" evidence="3">
    <location>
        <begin position="78"/>
        <end position="142"/>
    </location>
</feature>
<feature type="compositionally biased region" description="Polar residues" evidence="2">
    <location>
        <begin position="35"/>
        <end position="44"/>
    </location>
</feature>
<dbReference type="SUPFAM" id="SSF51182">
    <property type="entry name" value="RmlC-like cupins"/>
    <property type="match status" value="1"/>
</dbReference>
<dbReference type="AlphaFoldDB" id="A0A9W9LIM0"/>
<dbReference type="PANTHER" id="PTHR35848">
    <property type="entry name" value="OXALATE-BINDING PROTEIN"/>
    <property type="match status" value="1"/>
</dbReference>
<sequence>MNEKPQRQPPPARQSSQQPSQPLKTESKPTILPPTYTQTTSPESFPNPAHGNLTWHTLISRPQTCSSDLSAGIAVCPPRTGRLCPHRHAQAEIYYILAGEGEVSIDGVVGRVQAGSTVFIPSDAQHGIVNVGEGELRWFYVFPTGSFGDVIYRFAEDRAKL</sequence>
<dbReference type="Gene3D" id="2.60.120.10">
    <property type="entry name" value="Jelly Rolls"/>
    <property type="match status" value="1"/>
</dbReference>
<dbReference type="GO" id="GO:0046872">
    <property type="term" value="F:metal ion binding"/>
    <property type="evidence" value="ECO:0007669"/>
    <property type="project" value="UniProtKB-KW"/>
</dbReference>
<dbReference type="GeneID" id="81429823"/>
<evidence type="ECO:0000259" key="3">
    <source>
        <dbReference type="Pfam" id="PF07883"/>
    </source>
</evidence>
<comment type="caution">
    <text evidence="4">The sequence shown here is derived from an EMBL/GenBank/DDBJ whole genome shotgun (WGS) entry which is preliminary data.</text>
</comment>
<dbReference type="EMBL" id="JAPQKN010000006">
    <property type="protein sequence ID" value="KAJ5157423.1"/>
    <property type="molecule type" value="Genomic_DNA"/>
</dbReference>
<evidence type="ECO:0000256" key="2">
    <source>
        <dbReference type="SAM" id="MobiDB-lite"/>
    </source>
</evidence>
<protein>
    <submittedName>
        <fullName evidence="4">Cupin 2 conserved barrel</fullName>
    </submittedName>
</protein>
<organism evidence="4 5">
    <name type="scientific">Penicillium canariense</name>
    <dbReference type="NCBI Taxonomy" id="189055"/>
    <lineage>
        <taxon>Eukaryota</taxon>
        <taxon>Fungi</taxon>
        <taxon>Dikarya</taxon>
        <taxon>Ascomycota</taxon>
        <taxon>Pezizomycotina</taxon>
        <taxon>Eurotiomycetes</taxon>
        <taxon>Eurotiomycetidae</taxon>
        <taxon>Eurotiales</taxon>
        <taxon>Aspergillaceae</taxon>
        <taxon>Penicillium</taxon>
    </lineage>
</organism>
<evidence type="ECO:0000313" key="4">
    <source>
        <dbReference type="EMBL" id="KAJ5157423.1"/>
    </source>
</evidence>
<dbReference type="RefSeq" id="XP_056540412.1">
    <property type="nucleotide sequence ID" value="XM_056690647.1"/>
</dbReference>
<keyword evidence="1" id="KW-0479">Metal-binding</keyword>
<dbReference type="Pfam" id="PF07883">
    <property type="entry name" value="Cupin_2"/>
    <property type="match status" value="1"/>
</dbReference>
<name>A0A9W9LIM0_9EURO</name>